<evidence type="ECO:0000259" key="2">
    <source>
        <dbReference type="Pfam" id="PF04230"/>
    </source>
</evidence>
<keyword evidence="1" id="KW-0472">Membrane</keyword>
<keyword evidence="1" id="KW-0812">Transmembrane</keyword>
<dbReference type="InterPro" id="IPR007345">
    <property type="entry name" value="Polysacch_pyruvyl_Trfase"/>
</dbReference>
<feature type="transmembrane region" description="Helical" evidence="1">
    <location>
        <begin position="89"/>
        <end position="109"/>
    </location>
</feature>
<reference evidence="3" key="1">
    <citation type="submission" date="2020-08" db="EMBL/GenBank/DDBJ databases">
        <title>Genomic insights into the carbon and energy metabolism of the first obligate autotrophic acetogenic bacterium Aceticella autotrophica gen. nov., sp. nov.</title>
        <authorList>
            <person name="Toshchakov S.V."/>
            <person name="Elcheninov A.G."/>
            <person name="Kublanov I.V."/>
            <person name="Frolov E.N."/>
            <person name="Lebedinsky A.V."/>
        </authorList>
    </citation>
    <scope>NUCLEOTIDE SEQUENCE</scope>
    <source>
        <strain evidence="3">3443-3Ac</strain>
    </source>
</reference>
<feature type="domain" description="Polysaccharide pyruvyl transferase" evidence="2">
    <location>
        <begin position="13"/>
        <end position="293"/>
    </location>
</feature>
<dbReference type="RefSeq" id="WP_284680354.1">
    <property type="nucleotide sequence ID" value="NZ_CP060096.1"/>
</dbReference>
<dbReference type="KEGG" id="aaut:ACETAC_01710"/>
<evidence type="ECO:0000313" key="3">
    <source>
        <dbReference type="EMBL" id="QSZ27645.1"/>
    </source>
</evidence>
<dbReference type="Proteomes" id="UP000671913">
    <property type="component" value="Chromosome"/>
</dbReference>
<dbReference type="EMBL" id="CP060096">
    <property type="protein sequence ID" value="QSZ27645.1"/>
    <property type="molecule type" value="Genomic_DNA"/>
</dbReference>
<evidence type="ECO:0000256" key="1">
    <source>
        <dbReference type="SAM" id="Phobius"/>
    </source>
</evidence>
<dbReference type="InterPro" id="IPR019896">
    <property type="entry name" value="Polysacch_pyruvyl_Trfase_CsaB"/>
</dbReference>
<dbReference type="Gene3D" id="3.40.50.2000">
    <property type="entry name" value="Glycogen Phosphorylase B"/>
    <property type="match status" value="1"/>
</dbReference>
<name>A0A975AWA6_9THEO</name>
<dbReference type="PANTHER" id="PTHR36836">
    <property type="entry name" value="COLANIC ACID BIOSYNTHESIS PROTEIN WCAK"/>
    <property type="match status" value="1"/>
</dbReference>
<sequence>MKVVVSGYYGFDNCGDDAVLGCLITGLKERGINDITVFSNNPAETAKSYGVNAVSRNSFKKIFRVIKGSDAILSGGGSLFQDKTSSKSLWYYLAIVFIGVLLGKKVFIVGQGIGPIDKKFNRWLTSKILNKVNKITVRDEASKEYLKDLNIRKEIIVAADPVINLKPAEDSQVKEILEKENIDSNDKYMIICTREWGNSELSRVEIAKTADRIAQDYGFKVVFLPFYYKKDEAESEKVSEYMKLPSNIIRGKYKPEEVMGIIKNSSLLIGVRFHSLVFAFATSTPFVGISYDPKIDGFLNSINMEGFKIEKFTSDDIVKYVNMIFCKKEDYINNIRKYADELKQRSEYNFEIFDEYIKHEVQKK</sequence>
<keyword evidence="1" id="KW-1133">Transmembrane helix</keyword>
<accession>A0A975AWA6</accession>
<organism evidence="3 4">
    <name type="scientific">Aceticella autotrophica</name>
    <dbReference type="NCBI Taxonomy" id="2755338"/>
    <lineage>
        <taxon>Bacteria</taxon>
        <taxon>Bacillati</taxon>
        <taxon>Bacillota</taxon>
        <taxon>Clostridia</taxon>
        <taxon>Thermoanaerobacterales</taxon>
        <taxon>Thermoanaerobacteraceae</taxon>
        <taxon>Aceticella</taxon>
    </lineage>
</organism>
<proteinExistence type="predicted"/>
<keyword evidence="3" id="KW-0808">Transferase</keyword>
<dbReference type="GO" id="GO:0016740">
    <property type="term" value="F:transferase activity"/>
    <property type="evidence" value="ECO:0007669"/>
    <property type="project" value="UniProtKB-KW"/>
</dbReference>
<dbReference type="AlphaFoldDB" id="A0A975AWA6"/>
<dbReference type="PANTHER" id="PTHR36836:SF1">
    <property type="entry name" value="COLANIC ACID BIOSYNTHESIS PROTEIN WCAK"/>
    <property type="match status" value="1"/>
</dbReference>
<evidence type="ECO:0000313" key="4">
    <source>
        <dbReference type="Proteomes" id="UP000671913"/>
    </source>
</evidence>
<dbReference type="NCBIfam" id="TIGR03609">
    <property type="entry name" value="S_layer_CsaB"/>
    <property type="match status" value="1"/>
</dbReference>
<dbReference type="Pfam" id="PF04230">
    <property type="entry name" value="PS_pyruv_trans"/>
    <property type="match status" value="1"/>
</dbReference>
<keyword evidence="4" id="KW-1185">Reference proteome</keyword>
<protein>
    <submittedName>
        <fullName evidence="3">Polysaccharide pyruvyl transferase CsaB</fullName>
    </submittedName>
</protein>
<gene>
    <name evidence="3" type="primary">csaB</name>
    <name evidence="3" type="ORF">ACETAC_01710</name>
</gene>